<dbReference type="SUPFAM" id="SSF49265">
    <property type="entry name" value="Fibronectin type III"/>
    <property type="match status" value="1"/>
</dbReference>
<feature type="domain" description="Fibronectin type-III" evidence="1">
    <location>
        <begin position="1"/>
        <end position="96"/>
    </location>
</feature>
<reference evidence="2" key="1">
    <citation type="submission" date="2018-11" db="EMBL/GenBank/DDBJ databases">
        <authorList>
            <consortium name="Pathogen Informatics"/>
        </authorList>
    </citation>
    <scope>NUCLEOTIDE SEQUENCE</scope>
</reference>
<dbReference type="InterPro" id="IPR003961">
    <property type="entry name" value="FN3_dom"/>
</dbReference>
<sequence length="319" mass="35089">MRFSQVGESSFNLTWDSPDPPNSIISHYNIRLSTPDNKFVVNFNVSGDKTSLIAYNLSKLEVYEMSISAVGSPDSEGKGGGAGSSSEIAKVQTAHPKSLSCPVGSVSYLPGSGTPVDPCHSVRYTHASLRRPTCFSIVLFWSRCDVFSTIQSSSFCSSFCCLVFSQSAWAVCKVFANPASVKSPVHWISFGQDCASFLHLAPSCVCTICGQTFCRLVRASCCAISHLSVLFFDAHANFSCCFPKTLLLTFAAFDAIHFRADQFVNLLVLRRQAGEECRLLFAIIFIFQVFSGGRSLWLNSQECRNIHFWSSSRFLTLFA</sequence>
<dbReference type="InterPro" id="IPR013783">
    <property type="entry name" value="Ig-like_fold"/>
</dbReference>
<accession>A0A448XRT2</accession>
<dbReference type="PROSITE" id="PS50853">
    <property type="entry name" value="FN3"/>
    <property type="match status" value="1"/>
</dbReference>
<comment type="caution">
    <text evidence="2">The sequence shown here is derived from an EMBL/GenBank/DDBJ whole genome shotgun (WGS) entry which is preliminary data.</text>
</comment>
<organism evidence="2 3">
    <name type="scientific">Protopolystoma xenopodis</name>
    <dbReference type="NCBI Taxonomy" id="117903"/>
    <lineage>
        <taxon>Eukaryota</taxon>
        <taxon>Metazoa</taxon>
        <taxon>Spiralia</taxon>
        <taxon>Lophotrochozoa</taxon>
        <taxon>Platyhelminthes</taxon>
        <taxon>Monogenea</taxon>
        <taxon>Polyopisthocotylea</taxon>
        <taxon>Polystomatidea</taxon>
        <taxon>Polystomatidae</taxon>
        <taxon>Protopolystoma</taxon>
    </lineage>
</organism>
<proteinExistence type="predicted"/>
<protein>
    <recommendedName>
        <fullName evidence="1">Fibronectin type-III domain-containing protein</fullName>
    </recommendedName>
</protein>
<dbReference type="Gene3D" id="2.60.40.10">
    <property type="entry name" value="Immunoglobulins"/>
    <property type="match status" value="1"/>
</dbReference>
<dbReference type="AlphaFoldDB" id="A0A448XRT2"/>
<evidence type="ECO:0000313" key="3">
    <source>
        <dbReference type="Proteomes" id="UP000784294"/>
    </source>
</evidence>
<dbReference type="CDD" id="cd00063">
    <property type="entry name" value="FN3"/>
    <property type="match status" value="1"/>
</dbReference>
<dbReference type="InterPro" id="IPR036116">
    <property type="entry name" value="FN3_sf"/>
</dbReference>
<gene>
    <name evidence="2" type="ORF">PXEA_LOCUS36798</name>
</gene>
<name>A0A448XRT2_9PLAT</name>
<dbReference type="Pfam" id="PF00041">
    <property type="entry name" value="fn3"/>
    <property type="match status" value="1"/>
</dbReference>
<keyword evidence="3" id="KW-1185">Reference proteome</keyword>
<evidence type="ECO:0000313" key="2">
    <source>
        <dbReference type="EMBL" id="VEL43358.1"/>
    </source>
</evidence>
<evidence type="ECO:0000259" key="1">
    <source>
        <dbReference type="PROSITE" id="PS50853"/>
    </source>
</evidence>
<dbReference type="EMBL" id="CAAALY010280708">
    <property type="protein sequence ID" value="VEL43358.1"/>
    <property type="molecule type" value="Genomic_DNA"/>
</dbReference>
<dbReference type="Proteomes" id="UP000784294">
    <property type="component" value="Unassembled WGS sequence"/>
</dbReference>